<evidence type="ECO:0000313" key="1">
    <source>
        <dbReference type="EMBL" id="PZR35274.1"/>
    </source>
</evidence>
<dbReference type="AlphaFoldDB" id="A0A2W5X3L3"/>
<sequence length="300" mass="33560">MLGKVVFGGVMTIFELVKLTLDELYQDAVTEHGTEVDQVITECLGYLSDSYKDLTSDEREPVNYGDPAVRFAYVFRYVAAHGDYIVQLLKAFRAEMGGAIFSEPTVRVTCIGGGPGSDVIAVLKYLSDMGKHEKAQKLICYLLDGEQGWADAWTEFDEKIQTDVKVSPVFQKLDVSDSGSWKSQKKFLQSDIFTMSYFVSEVMSQDAEGDVSDFWMKLFEGAKPGALFFYIDNGAKPFNEYIDGLAGAAGLETVFSIDNKRFTPSYSEQASELAEYRKKFDGLNPKIQAYLSCRVFRKPS</sequence>
<comment type="caution">
    <text evidence="1">The sequence shown here is derived from an EMBL/GenBank/DDBJ whole genome shotgun (WGS) entry which is preliminary data.</text>
</comment>
<name>A0A2W5X3L3_9CAUL</name>
<dbReference type="InterPro" id="IPR021463">
    <property type="entry name" value="Methyltransf_34"/>
</dbReference>
<evidence type="ECO:0008006" key="3">
    <source>
        <dbReference type="Google" id="ProtNLM"/>
    </source>
</evidence>
<accession>A0A2W5X3L3</accession>
<dbReference type="EMBL" id="QFQZ01000017">
    <property type="protein sequence ID" value="PZR35274.1"/>
    <property type="molecule type" value="Genomic_DNA"/>
</dbReference>
<gene>
    <name evidence="1" type="ORF">DI526_07630</name>
</gene>
<proteinExistence type="predicted"/>
<protein>
    <recommendedName>
        <fullName evidence="3">Class I SAM-dependent methyltransferase</fullName>
    </recommendedName>
</protein>
<dbReference type="Pfam" id="PF11312">
    <property type="entry name" value="Methyltransf_34"/>
    <property type="match status" value="1"/>
</dbReference>
<dbReference type="Proteomes" id="UP000249393">
    <property type="component" value="Unassembled WGS sequence"/>
</dbReference>
<evidence type="ECO:0000313" key="2">
    <source>
        <dbReference type="Proteomes" id="UP000249393"/>
    </source>
</evidence>
<reference evidence="1 2" key="1">
    <citation type="submission" date="2017-08" db="EMBL/GenBank/DDBJ databases">
        <title>Infants hospitalized years apart are colonized by the same room-sourced microbial strains.</title>
        <authorList>
            <person name="Brooks B."/>
            <person name="Olm M.R."/>
            <person name="Firek B.A."/>
            <person name="Baker R."/>
            <person name="Thomas B.C."/>
            <person name="Morowitz M.J."/>
            <person name="Banfield J.F."/>
        </authorList>
    </citation>
    <scope>NUCLEOTIDE SEQUENCE [LARGE SCALE GENOMIC DNA]</scope>
    <source>
        <strain evidence="1">S2_003_000_R2_4</strain>
    </source>
</reference>
<organism evidence="1 2">
    <name type="scientific">Caulobacter segnis</name>
    <dbReference type="NCBI Taxonomy" id="88688"/>
    <lineage>
        <taxon>Bacteria</taxon>
        <taxon>Pseudomonadati</taxon>
        <taxon>Pseudomonadota</taxon>
        <taxon>Alphaproteobacteria</taxon>
        <taxon>Caulobacterales</taxon>
        <taxon>Caulobacteraceae</taxon>
        <taxon>Caulobacter</taxon>
    </lineage>
</organism>